<dbReference type="RefSeq" id="WP_206658560.1">
    <property type="nucleotide sequence ID" value="NZ_CP071182.1"/>
</dbReference>
<evidence type="ECO:0000313" key="2">
    <source>
        <dbReference type="Proteomes" id="UP000663505"/>
    </source>
</evidence>
<reference evidence="1 2" key="1">
    <citation type="submission" date="2021-02" db="EMBL/GenBank/DDBJ databases">
        <title>Alicyclobacillus curvatus sp. nov. and Alicyclobacillus mengziensis sp. nov., two acidophilic bacteria isolated from acid mine drainage.</title>
        <authorList>
            <person name="Huang Y."/>
        </authorList>
    </citation>
    <scope>NUCLEOTIDE SEQUENCE [LARGE SCALE GENOMIC DNA]</scope>
    <source>
        <strain evidence="1 2">S30H14</strain>
    </source>
</reference>
<dbReference type="AlphaFoldDB" id="A0A9X7Z7N0"/>
<organism evidence="1 2">
    <name type="scientific">Alicyclobacillus mengziensis</name>
    <dbReference type="NCBI Taxonomy" id="2931921"/>
    <lineage>
        <taxon>Bacteria</taxon>
        <taxon>Bacillati</taxon>
        <taxon>Bacillota</taxon>
        <taxon>Bacilli</taxon>
        <taxon>Bacillales</taxon>
        <taxon>Alicyclobacillaceae</taxon>
        <taxon>Alicyclobacillus</taxon>
    </lineage>
</organism>
<evidence type="ECO:0000313" key="1">
    <source>
        <dbReference type="EMBL" id="QSO49249.1"/>
    </source>
</evidence>
<gene>
    <name evidence="1" type="ORF">JZ786_10190</name>
</gene>
<dbReference type="Proteomes" id="UP000663505">
    <property type="component" value="Chromosome"/>
</dbReference>
<sequence length="143" mass="16325">MAEVTLLNTSDNIKLARQVRDLNQKKDASVEVRFSVDYREIHFSGEIIYLPQEVTLLKEFTIVEGELVTLRGESCILDRNRAKTVNVHLDSELVAEINAIRDYIALNKNRAKNITSGEGTQHEILLEMLRRGIDKMKDDLGLE</sequence>
<proteinExistence type="predicted"/>
<name>A0A9X7Z7N0_9BACL</name>
<dbReference type="KEGG" id="afx:JZ786_10190"/>
<accession>A0A9X7Z7N0</accession>
<dbReference type="EMBL" id="CP071182">
    <property type="protein sequence ID" value="QSO49249.1"/>
    <property type="molecule type" value="Genomic_DNA"/>
</dbReference>
<protein>
    <submittedName>
        <fullName evidence="1">Uncharacterized protein</fullName>
    </submittedName>
</protein>
<keyword evidence="2" id="KW-1185">Reference proteome</keyword>